<dbReference type="AlphaFoldDB" id="A0A9X3BI50"/>
<evidence type="ECO:0000259" key="1">
    <source>
        <dbReference type="Pfam" id="PF05117"/>
    </source>
</evidence>
<name>A0A9X3BI50_9BACT</name>
<evidence type="ECO:0000313" key="3">
    <source>
        <dbReference type="Proteomes" id="UP001155483"/>
    </source>
</evidence>
<protein>
    <submittedName>
        <fullName evidence="2">DUF695 domain-containing protein</fullName>
    </submittedName>
</protein>
<gene>
    <name evidence="2" type="ORF">OCK74_16485</name>
</gene>
<dbReference type="RefSeq" id="WP_279298155.1">
    <property type="nucleotide sequence ID" value="NZ_JAOTIF010000014.1"/>
</dbReference>
<keyword evidence="3" id="KW-1185">Reference proteome</keyword>
<comment type="caution">
    <text evidence="2">The sequence shown here is derived from an EMBL/GenBank/DDBJ whole genome shotgun (WGS) entry which is preliminary data.</text>
</comment>
<sequence length="151" mass="17642">MKQFRVVIPKEKYSIIEFIQDGLPGVGVINLSLRNFEPKEVFAWHLSILIDFDELIENGMPSGAEREVVDPFGEKLDTLIKGANPEKPNALFLARITWNKTRELIWRVFEPEVANQELQNIIENNSSPRGFDYRMEEDIEWQLAQWHLKNC</sequence>
<dbReference type="Pfam" id="PF05117">
    <property type="entry name" value="DUF695"/>
    <property type="match status" value="1"/>
</dbReference>
<proteinExistence type="predicted"/>
<evidence type="ECO:0000313" key="2">
    <source>
        <dbReference type="EMBL" id="MCU7550717.1"/>
    </source>
</evidence>
<dbReference type="InterPro" id="IPR016097">
    <property type="entry name" value="DUF695"/>
</dbReference>
<feature type="domain" description="DUF695" evidence="1">
    <location>
        <begin position="25"/>
        <end position="143"/>
    </location>
</feature>
<organism evidence="2 3">
    <name type="scientific">Paraflavisolibacter caeni</name>
    <dbReference type="NCBI Taxonomy" id="2982496"/>
    <lineage>
        <taxon>Bacteria</taxon>
        <taxon>Pseudomonadati</taxon>
        <taxon>Bacteroidota</taxon>
        <taxon>Chitinophagia</taxon>
        <taxon>Chitinophagales</taxon>
        <taxon>Chitinophagaceae</taxon>
        <taxon>Paraflavisolibacter</taxon>
    </lineage>
</organism>
<reference evidence="2" key="1">
    <citation type="submission" date="2022-09" db="EMBL/GenBank/DDBJ databases">
        <authorList>
            <person name="Yuan C."/>
            <person name="Ke Z."/>
        </authorList>
    </citation>
    <scope>NUCLEOTIDE SEQUENCE</scope>
    <source>
        <strain evidence="2">LB-8</strain>
    </source>
</reference>
<reference evidence="2" key="2">
    <citation type="submission" date="2023-04" db="EMBL/GenBank/DDBJ databases">
        <title>Paracnuella aquatica gen. nov., sp. nov., a member of the family Chitinophagaceae isolated from a hot spring.</title>
        <authorList>
            <person name="Wang C."/>
        </authorList>
    </citation>
    <scope>NUCLEOTIDE SEQUENCE</scope>
    <source>
        <strain evidence="2">LB-8</strain>
    </source>
</reference>
<dbReference type="Proteomes" id="UP001155483">
    <property type="component" value="Unassembled WGS sequence"/>
</dbReference>
<accession>A0A9X3BI50</accession>
<dbReference type="EMBL" id="JAOTIF010000014">
    <property type="protein sequence ID" value="MCU7550717.1"/>
    <property type="molecule type" value="Genomic_DNA"/>
</dbReference>